<evidence type="ECO:0000259" key="14">
    <source>
        <dbReference type="Pfam" id="PF08245"/>
    </source>
</evidence>
<dbReference type="GO" id="GO:0005737">
    <property type="term" value="C:cytoplasm"/>
    <property type="evidence" value="ECO:0007669"/>
    <property type="project" value="UniProtKB-SubCell"/>
</dbReference>
<reference evidence="15 17" key="2">
    <citation type="submission" date="2014-07" db="EMBL/GenBank/DDBJ databases">
        <title>Porphyromonadaceae bacterium OUH 334697 = ATCC BAA-2682 = DSM 28341 draft genome.</title>
        <authorList>
            <person name="Sydenham T.V."/>
            <person name="Hasman H."/>
            <person name="Justesen U.S."/>
        </authorList>
    </citation>
    <scope>NUCLEOTIDE SEQUENCE [LARGE SCALE GENOMIC DNA]</scope>
    <source>
        <strain evidence="15 17">OUH 334697</strain>
    </source>
</reference>
<dbReference type="InterPro" id="IPR013221">
    <property type="entry name" value="Mur_ligase_cen"/>
</dbReference>
<keyword evidence="6 10" id="KW-0133">Cell shape</keyword>
<dbReference type="InterPro" id="IPR035911">
    <property type="entry name" value="MurE/MurF_N"/>
</dbReference>
<comment type="function">
    <text evidence="10 11">Involved in cell wall formation. Catalyzes the final step in the synthesis of UDP-N-acetylmuramoyl-pentapeptide, the precursor of murein.</text>
</comment>
<dbReference type="GO" id="GO:0071555">
    <property type="term" value="P:cell wall organization"/>
    <property type="evidence" value="ECO:0007669"/>
    <property type="project" value="UniProtKB-KW"/>
</dbReference>
<reference evidence="16 18" key="1">
    <citation type="submission" date="2014-07" db="EMBL/GenBank/DDBJ databases">
        <title>Porphyromonadaceae bacterium OUH 308042 = ATCC BAA-2681 = DSM 28342 draft genome.</title>
        <authorList>
            <person name="Sydenham T.V."/>
            <person name="Hasman H."/>
            <person name="Justensen U.S."/>
        </authorList>
    </citation>
    <scope>NUCLEOTIDE SEQUENCE [LARGE SCALE GENOMIC DNA]</scope>
    <source>
        <strain evidence="16 18">OUH 308042</strain>
    </source>
</reference>
<comment type="subcellular location">
    <subcellularLocation>
        <location evidence="10 11">Cytoplasm</location>
    </subcellularLocation>
</comment>
<dbReference type="EMBL" id="JPIT01000016">
    <property type="protein sequence ID" value="KIO46289.1"/>
    <property type="molecule type" value="Genomic_DNA"/>
</dbReference>
<evidence type="ECO:0000256" key="3">
    <source>
        <dbReference type="ARBA" id="ARBA00022618"/>
    </source>
</evidence>
<dbReference type="RefSeq" id="WP_041502895.1">
    <property type="nucleotide sequence ID" value="NZ_JPIT01000016.1"/>
</dbReference>
<dbReference type="EMBL" id="JPIU01000014">
    <property type="protein sequence ID" value="KIO47534.1"/>
    <property type="molecule type" value="Genomic_DNA"/>
</dbReference>
<organism evidence="16 18">
    <name type="scientific">Sanguibacteroides justesenii</name>
    <dbReference type="NCBI Taxonomy" id="1547597"/>
    <lineage>
        <taxon>Bacteria</taxon>
        <taxon>Pseudomonadati</taxon>
        <taxon>Bacteroidota</taxon>
        <taxon>Bacteroidia</taxon>
        <taxon>Bacteroidales</taxon>
        <taxon>Porphyromonadaceae</taxon>
        <taxon>Sanguibacteroides</taxon>
    </lineage>
</organism>
<dbReference type="GO" id="GO:0009252">
    <property type="term" value="P:peptidoglycan biosynthetic process"/>
    <property type="evidence" value="ECO:0007669"/>
    <property type="project" value="UniProtKB-UniRule"/>
</dbReference>
<evidence type="ECO:0000313" key="15">
    <source>
        <dbReference type="EMBL" id="KIO46289.1"/>
    </source>
</evidence>
<dbReference type="AlphaFoldDB" id="A0A0C3RLF9"/>
<keyword evidence="1 10" id="KW-0963">Cytoplasm</keyword>
<dbReference type="InterPro" id="IPR051046">
    <property type="entry name" value="MurCDEF_CellWall_CoF430Synth"/>
</dbReference>
<dbReference type="InterPro" id="IPR036565">
    <property type="entry name" value="Mur-like_cat_sf"/>
</dbReference>
<proteinExistence type="inferred from homology"/>
<keyword evidence="5 10" id="KW-0067">ATP-binding</keyword>
<evidence type="ECO:0000259" key="13">
    <source>
        <dbReference type="Pfam" id="PF02875"/>
    </source>
</evidence>
<evidence type="ECO:0000256" key="5">
    <source>
        <dbReference type="ARBA" id="ARBA00022840"/>
    </source>
</evidence>
<gene>
    <name evidence="10" type="primary">murF</name>
    <name evidence="16" type="ORF">BA92_00525</name>
    <name evidence="15" type="ORF">IE90_05715</name>
</gene>
<comment type="similarity">
    <text evidence="10">Belongs to the MurCDEF family. MurF subfamily.</text>
</comment>
<evidence type="ECO:0000259" key="12">
    <source>
        <dbReference type="Pfam" id="PF01225"/>
    </source>
</evidence>
<keyword evidence="7 10" id="KW-0573">Peptidoglycan synthesis</keyword>
<comment type="pathway">
    <text evidence="10 11">Cell wall biogenesis; peptidoglycan biosynthesis.</text>
</comment>
<dbReference type="PANTHER" id="PTHR43024">
    <property type="entry name" value="UDP-N-ACETYLMURAMOYL-TRIPEPTIDE--D-ALANYL-D-ALANINE LIGASE"/>
    <property type="match status" value="1"/>
</dbReference>
<feature type="domain" description="Mur ligase N-terminal catalytic" evidence="12">
    <location>
        <begin position="17"/>
        <end position="85"/>
    </location>
</feature>
<feature type="domain" description="Mur ligase C-terminal" evidence="13">
    <location>
        <begin position="301"/>
        <end position="419"/>
    </location>
</feature>
<keyword evidence="18" id="KW-1185">Reference proteome</keyword>
<evidence type="ECO:0000256" key="6">
    <source>
        <dbReference type="ARBA" id="ARBA00022960"/>
    </source>
</evidence>
<dbReference type="GO" id="GO:0008360">
    <property type="term" value="P:regulation of cell shape"/>
    <property type="evidence" value="ECO:0007669"/>
    <property type="project" value="UniProtKB-KW"/>
</dbReference>
<keyword evidence="4 10" id="KW-0547">Nucleotide-binding</keyword>
<dbReference type="EC" id="6.3.2.10" evidence="10 11"/>
<comment type="caution">
    <text evidence="16">The sequence shown here is derived from an EMBL/GenBank/DDBJ whole genome shotgun (WGS) entry which is preliminary data.</text>
</comment>
<dbReference type="GO" id="GO:0051301">
    <property type="term" value="P:cell division"/>
    <property type="evidence" value="ECO:0007669"/>
    <property type="project" value="UniProtKB-KW"/>
</dbReference>
<evidence type="ECO:0000313" key="16">
    <source>
        <dbReference type="EMBL" id="KIO47534.1"/>
    </source>
</evidence>
<dbReference type="Proteomes" id="UP000031937">
    <property type="component" value="Unassembled WGS sequence"/>
</dbReference>
<dbReference type="InterPro" id="IPR005863">
    <property type="entry name" value="UDP-N-AcMur_synth"/>
</dbReference>
<keyword evidence="9 10" id="KW-0961">Cell wall biogenesis/degradation</keyword>
<feature type="binding site" evidence="10">
    <location>
        <begin position="98"/>
        <end position="104"/>
    </location>
    <ligand>
        <name>ATP</name>
        <dbReference type="ChEBI" id="CHEBI:30616"/>
    </ligand>
</feature>
<keyword evidence="3 10" id="KW-0132">Cell division</keyword>
<dbReference type="InterPro" id="IPR000713">
    <property type="entry name" value="Mur_ligase_N"/>
</dbReference>
<evidence type="ECO:0000256" key="10">
    <source>
        <dbReference type="HAMAP-Rule" id="MF_02019"/>
    </source>
</evidence>
<name>A0A0C3RLF9_9PORP</name>
<dbReference type="PANTHER" id="PTHR43024:SF1">
    <property type="entry name" value="UDP-N-ACETYLMURAMOYL-TRIPEPTIDE--D-ALANYL-D-ALANINE LIGASE"/>
    <property type="match status" value="1"/>
</dbReference>
<evidence type="ECO:0000256" key="4">
    <source>
        <dbReference type="ARBA" id="ARBA00022741"/>
    </source>
</evidence>
<feature type="domain" description="Mur ligase central" evidence="14">
    <location>
        <begin position="96"/>
        <end position="278"/>
    </location>
</feature>
<protein>
    <recommendedName>
        <fullName evidence="10 11">UDP-N-acetylmuramoyl-tripeptide--D-alanyl-D-alanine ligase</fullName>
        <ecNumber evidence="10 11">6.3.2.10</ecNumber>
    </recommendedName>
    <alternativeName>
        <fullName evidence="10">D-alanyl-D-alanine-adding enzyme</fullName>
    </alternativeName>
</protein>
<dbReference type="SUPFAM" id="SSF63418">
    <property type="entry name" value="MurE/MurF N-terminal domain"/>
    <property type="match status" value="1"/>
</dbReference>
<dbReference type="Gene3D" id="3.40.1190.10">
    <property type="entry name" value="Mur-like, catalytic domain"/>
    <property type="match status" value="1"/>
</dbReference>
<evidence type="ECO:0000313" key="18">
    <source>
        <dbReference type="Proteomes" id="UP000031980"/>
    </source>
</evidence>
<accession>A0A0C3RLF9</accession>
<dbReference type="Pfam" id="PF08245">
    <property type="entry name" value="Mur_ligase_M"/>
    <property type="match status" value="1"/>
</dbReference>
<dbReference type="NCBIfam" id="TIGR01143">
    <property type="entry name" value="murF"/>
    <property type="match status" value="1"/>
</dbReference>
<keyword evidence="2 10" id="KW-0436">Ligase</keyword>
<dbReference type="SUPFAM" id="SSF53623">
    <property type="entry name" value="MurD-like peptide ligases, catalytic domain"/>
    <property type="match status" value="1"/>
</dbReference>
<evidence type="ECO:0000256" key="1">
    <source>
        <dbReference type="ARBA" id="ARBA00022490"/>
    </source>
</evidence>
<dbReference type="Gene3D" id="3.90.190.20">
    <property type="entry name" value="Mur ligase, C-terminal domain"/>
    <property type="match status" value="1"/>
</dbReference>
<dbReference type="Pfam" id="PF02875">
    <property type="entry name" value="Mur_ligase_C"/>
    <property type="match status" value="1"/>
</dbReference>
<evidence type="ECO:0000256" key="11">
    <source>
        <dbReference type="RuleBase" id="RU004136"/>
    </source>
</evidence>
<dbReference type="GO" id="GO:0047480">
    <property type="term" value="F:UDP-N-acetylmuramoyl-tripeptide-D-alanyl-D-alanine ligase activity"/>
    <property type="evidence" value="ECO:0007669"/>
    <property type="project" value="UniProtKB-UniRule"/>
</dbReference>
<evidence type="ECO:0000256" key="2">
    <source>
        <dbReference type="ARBA" id="ARBA00022598"/>
    </source>
</evidence>
<sequence>MDTIATVYEAFSKGGRIVTDSREVKEGDIFIALKGENHNGNAFAATAIRQGAAFAVTDEAEYATDEKCLSVPDTLRFLQELARYHRRKLHVPILGITGTNGKTTTKELCYAVLSKKFKTVATQGNFNNHIGVPLTLLSMDTSTELGIVEMGANHPGEIKTLCDIAEPDYGIITNIGYAHLEGFGSYENIIRTKNELYEAIGARKGTLFVNGSDKLLMGLADNQSKITYGTSDCFANGEILQTIPYLVYSLKTRKGHLYVKTKLIGGYNFDNAMAASAVGLYFDIDPLRIKEAIENYSPSNMRSQLVKTKDNTLILDAYNANPSSMKVSVSNFAEMTGEHKLVIIGQMRELGDMSDGAHEEVLDLLAAKQLHHAFIVGENFEPFINKYTFINYFPNTETLIEYLKKNKVTASFILIKGSRGNKLEKIVEYL</sequence>
<dbReference type="Gene3D" id="3.40.1390.10">
    <property type="entry name" value="MurE/MurF, N-terminal domain"/>
    <property type="match status" value="1"/>
</dbReference>
<evidence type="ECO:0000313" key="17">
    <source>
        <dbReference type="Proteomes" id="UP000031937"/>
    </source>
</evidence>
<dbReference type="HAMAP" id="MF_02019">
    <property type="entry name" value="MurF"/>
    <property type="match status" value="1"/>
</dbReference>
<keyword evidence="8 10" id="KW-0131">Cell cycle</keyword>
<dbReference type="Proteomes" id="UP000031980">
    <property type="component" value="Unassembled WGS sequence"/>
</dbReference>
<dbReference type="Pfam" id="PF01225">
    <property type="entry name" value="Mur_ligase"/>
    <property type="match status" value="1"/>
</dbReference>
<dbReference type="InterPro" id="IPR036615">
    <property type="entry name" value="Mur_ligase_C_dom_sf"/>
</dbReference>
<dbReference type="UniPathway" id="UPA00219"/>
<comment type="catalytic activity">
    <reaction evidence="10 11">
        <text>D-alanyl-D-alanine + UDP-N-acetyl-alpha-D-muramoyl-L-alanyl-gamma-D-glutamyl-meso-2,6-diaminopimelate + ATP = UDP-N-acetyl-alpha-D-muramoyl-L-alanyl-gamma-D-glutamyl-meso-2,6-diaminopimeloyl-D-alanyl-D-alanine + ADP + phosphate + H(+)</text>
        <dbReference type="Rhea" id="RHEA:28374"/>
        <dbReference type="ChEBI" id="CHEBI:15378"/>
        <dbReference type="ChEBI" id="CHEBI:30616"/>
        <dbReference type="ChEBI" id="CHEBI:43474"/>
        <dbReference type="ChEBI" id="CHEBI:57822"/>
        <dbReference type="ChEBI" id="CHEBI:61386"/>
        <dbReference type="ChEBI" id="CHEBI:83905"/>
        <dbReference type="ChEBI" id="CHEBI:456216"/>
        <dbReference type="EC" id="6.3.2.10"/>
    </reaction>
</comment>
<dbReference type="GO" id="GO:0005524">
    <property type="term" value="F:ATP binding"/>
    <property type="evidence" value="ECO:0007669"/>
    <property type="project" value="UniProtKB-UniRule"/>
</dbReference>
<evidence type="ECO:0000256" key="9">
    <source>
        <dbReference type="ARBA" id="ARBA00023316"/>
    </source>
</evidence>
<dbReference type="InterPro" id="IPR004101">
    <property type="entry name" value="Mur_ligase_C"/>
</dbReference>
<evidence type="ECO:0000256" key="7">
    <source>
        <dbReference type="ARBA" id="ARBA00022984"/>
    </source>
</evidence>
<dbReference type="OrthoDB" id="9801978at2"/>
<evidence type="ECO:0000256" key="8">
    <source>
        <dbReference type="ARBA" id="ARBA00023306"/>
    </source>
</evidence>
<dbReference type="SUPFAM" id="SSF53244">
    <property type="entry name" value="MurD-like peptide ligases, peptide-binding domain"/>
    <property type="match status" value="1"/>
</dbReference>